<proteinExistence type="predicted"/>
<dbReference type="OrthoDB" id="7391871at2"/>
<accession>A0A4T3EYC5</accession>
<gene>
    <name evidence="1" type="ORF">E5222_12550</name>
</gene>
<reference evidence="1 2" key="1">
    <citation type="submission" date="2019-04" db="EMBL/GenBank/DDBJ databases">
        <title>Altererythrobacter aquimixticola sp. nov., isolated from sediment of junction between the ocean and a freshwater spring.</title>
        <authorList>
            <person name="Yoon J.-H."/>
        </authorList>
    </citation>
    <scope>NUCLEOTIDE SEQUENCE [LARGE SCALE GENOMIC DNA]</scope>
    <source>
        <strain evidence="1 2">SSKS-13</strain>
    </source>
</reference>
<name>A0A4T3EYC5_9SPHN</name>
<dbReference type="RefSeq" id="WP_136694126.1">
    <property type="nucleotide sequence ID" value="NZ_SSHH01000003.1"/>
</dbReference>
<dbReference type="AlphaFoldDB" id="A0A4T3EYC5"/>
<sequence length="162" mass="18367">MKQFLRRISPKRALVDLWQVWTAPEQSHRWPVLGVSIALTFAMFMLFIPESQRIEPRPPEVTWISTFSEDRTEQQIIASNCRNQQLKDALQARLDQRAEIRRDLWMALGRATFIDVDAIEAEAEATRATAEQSGNAPIRSDSPLAALTVEEYCARALDAALG</sequence>
<dbReference type="EMBL" id="SSHH01000003">
    <property type="protein sequence ID" value="TIX49649.1"/>
    <property type="molecule type" value="Genomic_DNA"/>
</dbReference>
<organism evidence="1 2">
    <name type="scientific">Alteraurantiacibacter aquimixticola</name>
    <dbReference type="NCBI Taxonomy" id="2489173"/>
    <lineage>
        <taxon>Bacteria</taxon>
        <taxon>Pseudomonadati</taxon>
        <taxon>Pseudomonadota</taxon>
        <taxon>Alphaproteobacteria</taxon>
        <taxon>Sphingomonadales</taxon>
        <taxon>Erythrobacteraceae</taxon>
        <taxon>Alteraurantiacibacter</taxon>
    </lineage>
</organism>
<protein>
    <submittedName>
        <fullName evidence="1">Uncharacterized protein</fullName>
    </submittedName>
</protein>
<keyword evidence="2" id="KW-1185">Reference proteome</keyword>
<evidence type="ECO:0000313" key="1">
    <source>
        <dbReference type="EMBL" id="TIX49649.1"/>
    </source>
</evidence>
<dbReference type="Proteomes" id="UP000309389">
    <property type="component" value="Unassembled WGS sequence"/>
</dbReference>
<comment type="caution">
    <text evidence="1">The sequence shown here is derived from an EMBL/GenBank/DDBJ whole genome shotgun (WGS) entry which is preliminary data.</text>
</comment>
<evidence type="ECO:0000313" key="2">
    <source>
        <dbReference type="Proteomes" id="UP000309389"/>
    </source>
</evidence>